<dbReference type="AlphaFoldDB" id="A0A5B8V5A7"/>
<dbReference type="Pfam" id="PF00903">
    <property type="entry name" value="Glyoxalase"/>
    <property type="match status" value="1"/>
</dbReference>
<reference evidence="2 3" key="1">
    <citation type="journal article" date="2016" name="Int. J. Syst. Evol. Microbiol.">
        <title>Panacibacter ginsenosidivorans gen. nov., sp. nov., with ginsenoside converting activity isolated from soil of a ginseng field.</title>
        <authorList>
            <person name="Siddiqi M.Z."/>
            <person name="Muhammad Shafi S."/>
            <person name="Choi K.D."/>
            <person name="Im W.T."/>
        </authorList>
    </citation>
    <scope>NUCLEOTIDE SEQUENCE [LARGE SCALE GENOMIC DNA]</scope>
    <source>
        <strain evidence="2 3">Gsoil1550</strain>
    </source>
</reference>
<evidence type="ECO:0000259" key="1">
    <source>
        <dbReference type="PROSITE" id="PS51819"/>
    </source>
</evidence>
<dbReference type="Gene3D" id="3.30.720.120">
    <property type="match status" value="1"/>
</dbReference>
<dbReference type="Gene3D" id="3.30.720.110">
    <property type="match status" value="1"/>
</dbReference>
<dbReference type="KEGG" id="pgin:FRZ67_03275"/>
<evidence type="ECO:0000313" key="3">
    <source>
        <dbReference type="Proteomes" id="UP000321533"/>
    </source>
</evidence>
<dbReference type="EMBL" id="CP042435">
    <property type="protein sequence ID" value="QEC66369.1"/>
    <property type="molecule type" value="Genomic_DNA"/>
</dbReference>
<organism evidence="2 3">
    <name type="scientific">Panacibacter ginsenosidivorans</name>
    <dbReference type="NCBI Taxonomy" id="1813871"/>
    <lineage>
        <taxon>Bacteria</taxon>
        <taxon>Pseudomonadati</taxon>
        <taxon>Bacteroidota</taxon>
        <taxon>Chitinophagia</taxon>
        <taxon>Chitinophagales</taxon>
        <taxon>Chitinophagaceae</taxon>
        <taxon>Panacibacter</taxon>
    </lineage>
</organism>
<protein>
    <submittedName>
        <fullName evidence="2">VOC family protein</fullName>
    </submittedName>
</protein>
<keyword evidence="3" id="KW-1185">Reference proteome</keyword>
<accession>A0A5B8V5A7</accession>
<dbReference type="PANTHER" id="PTHR34109:SF1">
    <property type="entry name" value="VOC DOMAIN-CONTAINING PROTEIN"/>
    <property type="match status" value="1"/>
</dbReference>
<gene>
    <name evidence="2" type="ORF">FRZ67_03275</name>
</gene>
<dbReference type="RefSeq" id="WP_147188169.1">
    <property type="nucleotide sequence ID" value="NZ_CP042435.1"/>
</dbReference>
<dbReference type="Proteomes" id="UP000321533">
    <property type="component" value="Chromosome"/>
</dbReference>
<sequence length="135" mass="15004">MQTNSNKNNTTRFAPMLYLKNVADGIEFYKEAFNAKEIRRFSNDDGSVHVAEMTIENAMFHIHEEGSTTSKLSPATLGGTTTVLGIFVEDPDALMSKAIAAGATEISPMQDFDYGYRQGDIKDPFGHNWTFQKSI</sequence>
<dbReference type="PANTHER" id="PTHR34109">
    <property type="entry name" value="BNAUNNG04460D PROTEIN-RELATED"/>
    <property type="match status" value="1"/>
</dbReference>
<feature type="domain" description="VOC" evidence="1">
    <location>
        <begin position="10"/>
        <end position="134"/>
    </location>
</feature>
<dbReference type="SUPFAM" id="SSF54593">
    <property type="entry name" value="Glyoxalase/Bleomycin resistance protein/Dihydroxybiphenyl dioxygenase"/>
    <property type="match status" value="1"/>
</dbReference>
<evidence type="ECO:0000313" key="2">
    <source>
        <dbReference type="EMBL" id="QEC66369.1"/>
    </source>
</evidence>
<name>A0A5B8V5A7_9BACT</name>
<dbReference type="InterPro" id="IPR029068">
    <property type="entry name" value="Glyas_Bleomycin-R_OHBP_Dase"/>
</dbReference>
<dbReference type="InterPro" id="IPR004360">
    <property type="entry name" value="Glyas_Fos-R_dOase_dom"/>
</dbReference>
<dbReference type="OrthoDB" id="9795306at2"/>
<dbReference type="InterPro" id="IPR037523">
    <property type="entry name" value="VOC_core"/>
</dbReference>
<proteinExistence type="predicted"/>
<dbReference type="CDD" id="cd07246">
    <property type="entry name" value="VOC_like"/>
    <property type="match status" value="1"/>
</dbReference>
<dbReference type="PROSITE" id="PS51819">
    <property type="entry name" value="VOC"/>
    <property type="match status" value="1"/>
</dbReference>